<dbReference type="PANTHER" id="PTHR11773">
    <property type="entry name" value="GLYCINE DEHYDROGENASE, DECARBOXYLATING"/>
    <property type="match status" value="1"/>
</dbReference>
<dbReference type="Gene3D" id="3.90.1150.10">
    <property type="entry name" value="Aspartate Aminotransferase, domain 1"/>
    <property type="match status" value="1"/>
</dbReference>
<dbReference type="Pfam" id="PF21478">
    <property type="entry name" value="GcvP2_C"/>
    <property type="match status" value="1"/>
</dbReference>
<keyword evidence="4" id="KW-1185">Reference proteome</keyword>
<dbReference type="SUPFAM" id="SSF53383">
    <property type="entry name" value="PLP-dependent transferases"/>
    <property type="match status" value="1"/>
</dbReference>
<sequence>MDYGFHAPTMSWPVPGTLMIEPTESEDKQELDRFCDTLISIRQEIRDIEEGKLDIRVNPLKMAPHTQEQVINSSWERPYTREQAAFPAHFVKPDTKIWPTVSRIDDIYGDKHLVCTCPPILDEYNY</sequence>
<proteinExistence type="predicted"/>
<dbReference type="InterPro" id="IPR049316">
    <property type="entry name" value="GDC-P_C"/>
</dbReference>
<evidence type="ECO:0000256" key="1">
    <source>
        <dbReference type="ARBA" id="ARBA00022898"/>
    </source>
</evidence>
<reference evidence="3" key="1">
    <citation type="journal article" date="2023" name="Insect Mol. Biol.">
        <title>Genome sequencing provides insights into the evolution of gene families encoding plant cell wall-degrading enzymes in longhorned beetles.</title>
        <authorList>
            <person name="Shin N.R."/>
            <person name="Okamura Y."/>
            <person name="Kirsch R."/>
            <person name="Pauchet Y."/>
        </authorList>
    </citation>
    <scope>NUCLEOTIDE SEQUENCE</scope>
    <source>
        <strain evidence="3">MMC_N1</strain>
    </source>
</reference>
<accession>A0ABQ9JQ49</accession>
<comment type="caution">
    <text evidence="3">The sequence shown here is derived from an EMBL/GenBank/DDBJ whole genome shotgun (WGS) entry which is preliminary data.</text>
</comment>
<dbReference type="InterPro" id="IPR020581">
    <property type="entry name" value="GDC_P"/>
</dbReference>
<dbReference type="Proteomes" id="UP001162164">
    <property type="component" value="Unassembled WGS sequence"/>
</dbReference>
<dbReference type="InterPro" id="IPR015424">
    <property type="entry name" value="PyrdxlP-dep_Trfase"/>
</dbReference>
<dbReference type="PANTHER" id="PTHR11773:SF1">
    <property type="entry name" value="GLYCINE DEHYDROGENASE (DECARBOXYLATING), MITOCHONDRIAL"/>
    <property type="match status" value="1"/>
</dbReference>
<organism evidence="3 4">
    <name type="scientific">Molorchus minor</name>
    <dbReference type="NCBI Taxonomy" id="1323400"/>
    <lineage>
        <taxon>Eukaryota</taxon>
        <taxon>Metazoa</taxon>
        <taxon>Ecdysozoa</taxon>
        <taxon>Arthropoda</taxon>
        <taxon>Hexapoda</taxon>
        <taxon>Insecta</taxon>
        <taxon>Pterygota</taxon>
        <taxon>Neoptera</taxon>
        <taxon>Endopterygota</taxon>
        <taxon>Coleoptera</taxon>
        <taxon>Polyphaga</taxon>
        <taxon>Cucujiformia</taxon>
        <taxon>Chrysomeloidea</taxon>
        <taxon>Cerambycidae</taxon>
        <taxon>Lamiinae</taxon>
        <taxon>Monochamini</taxon>
        <taxon>Molorchus</taxon>
    </lineage>
</organism>
<dbReference type="EMBL" id="JAPWTJ010000333">
    <property type="protein sequence ID" value="KAJ8979507.1"/>
    <property type="molecule type" value="Genomic_DNA"/>
</dbReference>
<name>A0ABQ9JQ49_9CUCU</name>
<dbReference type="InterPro" id="IPR015422">
    <property type="entry name" value="PyrdxlP-dep_Trfase_small"/>
</dbReference>
<evidence type="ECO:0000313" key="4">
    <source>
        <dbReference type="Proteomes" id="UP001162164"/>
    </source>
</evidence>
<protein>
    <recommendedName>
        <fullName evidence="2">Glycine dehydrogenase C-terminal domain-containing protein</fullName>
    </recommendedName>
</protein>
<evidence type="ECO:0000313" key="3">
    <source>
        <dbReference type="EMBL" id="KAJ8979507.1"/>
    </source>
</evidence>
<keyword evidence="1" id="KW-0663">Pyridoxal phosphate</keyword>
<gene>
    <name evidence="3" type="ORF">NQ317_015685</name>
</gene>
<feature type="domain" description="Glycine dehydrogenase C-terminal" evidence="2">
    <location>
        <begin position="1"/>
        <end position="65"/>
    </location>
</feature>
<evidence type="ECO:0000259" key="2">
    <source>
        <dbReference type="Pfam" id="PF21478"/>
    </source>
</evidence>